<name>A0A2W4SNK5_9GAMM</name>
<gene>
    <name evidence="1" type="ORF">DM484_15840</name>
</gene>
<accession>A0A2W4SNK5</accession>
<sequence>MSCSSRRTGKTSVVLHLKEIAQARCVFINLEKCNHPRLWIKAMVKALRGIQDNTWLKTLKTAGDFLERLDSEVVNLKEADWNDAADRLMDGLGHLREPVWFLLDEFPTMVDLIARKHGADEADAAVRWLRGCLQENTDSPVRFLLTGSIGLDVDSLG</sequence>
<dbReference type="InterPro" id="IPR027417">
    <property type="entry name" value="P-loop_NTPase"/>
</dbReference>
<evidence type="ECO:0000313" key="2">
    <source>
        <dbReference type="Proteomes" id="UP000249396"/>
    </source>
</evidence>
<reference evidence="1 2" key="1">
    <citation type="journal article" date="2018" name="Aquat. Microb. Ecol.">
        <title>Gammaproteobacterial methanotrophs dominate.</title>
        <authorList>
            <person name="Rissanen A.J."/>
            <person name="Saarenheimo J."/>
            <person name="Tiirola M."/>
            <person name="Peura S."/>
            <person name="Aalto S.L."/>
            <person name="Karvinen A."/>
            <person name="Nykanen H."/>
        </authorList>
    </citation>
    <scope>NUCLEOTIDE SEQUENCE [LARGE SCALE GENOMIC DNA]</scope>
    <source>
        <strain evidence="1">AMbin10</strain>
    </source>
</reference>
<proteinExistence type="predicted"/>
<dbReference type="EMBL" id="QJPH01000352">
    <property type="protein sequence ID" value="PZN76760.1"/>
    <property type="molecule type" value="Genomic_DNA"/>
</dbReference>
<dbReference type="Proteomes" id="UP000249396">
    <property type="component" value="Unassembled WGS sequence"/>
</dbReference>
<evidence type="ECO:0000313" key="1">
    <source>
        <dbReference type="EMBL" id="PZN76760.1"/>
    </source>
</evidence>
<protein>
    <submittedName>
        <fullName evidence="1">Uncharacterized protein</fullName>
    </submittedName>
</protein>
<dbReference type="SUPFAM" id="SSF52540">
    <property type="entry name" value="P-loop containing nucleoside triphosphate hydrolases"/>
    <property type="match status" value="1"/>
</dbReference>
<organism evidence="1 2">
    <name type="scientific">Candidatus Methylumidiphilus alinenensis</name>
    <dbReference type="NCBI Taxonomy" id="2202197"/>
    <lineage>
        <taxon>Bacteria</taxon>
        <taxon>Pseudomonadati</taxon>
        <taxon>Pseudomonadota</taxon>
        <taxon>Gammaproteobacteria</taxon>
        <taxon>Methylococcales</taxon>
        <taxon>Candidatus Methylumidiphilus</taxon>
    </lineage>
</organism>
<dbReference type="Gene3D" id="3.40.50.300">
    <property type="entry name" value="P-loop containing nucleotide triphosphate hydrolases"/>
    <property type="match status" value="1"/>
</dbReference>
<dbReference type="AlphaFoldDB" id="A0A2W4SNK5"/>
<comment type="caution">
    <text evidence="1">The sequence shown here is derived from an EMBL/GenBank/DDBJ whole genome shotgun (WGS) entry which is preliminary data.</text>
</comment>